<dbReference type="PRINTS" id="PR00480">
    <property type="entry name" value="ASTACIN"/>
</dbReference>
<evidence type="ECO:0000256" key="7">
    <source>
        <dbReference type="SAM" id="MobiDB-lite"/>
    </source>
</evidence>
<evidence type="ECO:0000313" key="10">
    <source>
        <dbReference type="Ensembl" id="ENSCSAVP00000014838.1"/>
    </source>
</evidence>
<feature type="binding site" evidence="5">
    <location>
        <position position="25"/>
    </location>
    <ligand>
        <name>Zn(2+)</name>
        <dbReference type="ChEBI" id="CHEBI:29105"/>
        <note>catalytic</note>
    </ligand>
</feature>
<dbReference type="Gene3D" id="3.40.390.10">
    <property type="entry name" value="Collagenase (Catalytic Domain)"/>
    <property type="match status" value="1"/>
</dbReference>
<proteinExistence type="predicted"/>
<evidence type="ECO:0000256" key="3">
    <source>
        <dbReference type="ARBA" id="ARBA00022801"/>
    </source>
</evidence>
<keyword evidence="2 5" id="KW-0645">Protease</keyword>
<protein>
    <recommendedName>
        <fullName evidence="6">Metalloendopeptidase</fullName>
        <ecNumber evidence="6">3.4.24.-</ecNumber>
    </recommendedName>
</protein>
<keyword evidence="11" id="KW-1185">Reference proteome</keyword>
<dbReference type="PROSITE" id="PS51670">
    <property type="entry name" value="SHKT"/>
    <property type="match status" value="3"/>
</dbReference>
<dbReference type="GeneTree" id="ENSGT00940000154856"/>
<accession>H2ZB73</accession>
<keyword evidence="5 6" id="KW-0862">Zinc</keyword>
<evidence type="ECO:0000256" key="6">
    <source>
        <dbReference type="RuleBase" id="RU361183"/>
    </source>
</evidence>
<reference evidence="10" key="3">
    <citation type="submission" date="2025-09" db="UniProtKB">
        <authorList>
            <consortium name="Ensembl"/>
        </authorList>
    </citation>
    <scope>IDENTIFICATION</scope>
</reference>
<dbReference type="GO" id="GO:0008270">
    <property type="term" value="F:zinc ion binding"/>
    <property type="evidence" value="ECO:0007669"/>
    <property type="project" value="UniProtKB-UniRule"/>
</dbReference>
<feature type="binding site" evidence="5">
    <location>
        <position position="21"/>
    </location>
    <ligand>
        <name>Zn(2+)</name>
        <dbReference type="ChEBI" id="CHEBI:29105"/>
        <note>catalytic</note>
    </ligand>
</feature>
<dbReference type="InterPro" id="IPR024079">
    <property type="entry name" value="MetalloPept_cat_dom_sf"/>
</dbReference>
<feature type="binding site" evidence="5">
    <location>
        <position position="31"/>
    </location>
    <ligand>
        <name>Zn(2+)</name>
        <dbReference type="ChEBI" id="CHEBI:29105"/>
        <note>catalytic</note>
    </ligand>
</feature>
<evidence type="ECO:0000259" key="9">
    <source>
        <dbReference type="PROSITE" id="PS51864"/>
    </source>
</evidence>
<comment type="cofactor">
    <cofactor evidence="5 6">
        <name>Zn(2+)</name>
        <dbReference type="ChEBI" id="CHEBI:29105"/>
    </cofactor>
    <text evidence="5 6">Binds 1 zinc ion per subunit.</text>
</comment>
<feature type="domain" description="ShKT" evidence="8">
    <location>
        <begin position="170"/>
        <end position="204"/>
    </location>
</feature>
<evidence type="ECO:0000256" key="5">
    <source>
        <dbReference type="PROSITE-ProRule" id="PRU01211"/>
    </source>
</evidence>
<evidence type="ECO:0000313" key="11">
    <source>
        <dbReference type="Proteomes" id="UP000007875"/>
    </source>
</evidence>
<keyword evidence="3 5" id="KW-0378">Hydrolase</keyword>
<dbReference type="SMART" id="SM00254">
    <property type="entry name" value="ShKT"/>
    <property type="match status" value="3"/>
</dbReference>
<evidence type="ECO:0000259" key="8">
    <source>
        <dbReference type="PROSITE" id="PS51670"/>
    </source>
</evidence>
<name>H2ZB73_CIOSA</name>
<dbReference type="InterPro" id="IPR003582">
    <property type="entry name" value="ShKT_dom"/>
</dbReference>
<dbReference type="Proteomes" id="UP000007875">
    <property type="component" value="Unassembled WGS sequence"/>
</dbReference>
<dbReference type="GO" id="GO:0004222">
    <property type="term" value="F:metalloendopeptidase activity"/>
    <property type="evidence" value="ECO:0007669"/>
    <property type="project" value="UniProtKB-UniRule"/>
</dbReference>
<comment type="function">
    <text evidence="1">Metalloprotease.</text>
</comment>
<dbReference type="Pfam" id="PF01400">
    <property type="entry name" value="Astacin"/>
    <property type="match status" value="1"/>
</dbReference>
<dbReference type="EC" id="3.4.24.-" evidence="6"/>
<organism evidence="10 11">
    <name type="scientific">Ciona savignyi</name>
    <name type="common">Pacific transparent sea squirt</name>
    <dbReference type="NCBI Taxonomy" id="51511"/>
    <lineage>
        <taxon>Eukaryota</taxon>
        <taxon>Metazoa</taxon>
        <taxon>Chordata</taxon>
        <taxon>Tunicata</taxon>
        <taxon>Ascidiacea</taxon>
        <taxon>Phlebobranchia</taxon>
        <taxon>Cionidae</taxon>
        <taxon>Ciona</taxon>
    </lineage>
</organism>
<dbReference type="PANTHER" id="PTHR10127">
    <property type="entry name" value="DISCOIDIN, CUB, EGF, LAMININ , AND ZINC METALLOPROTEASE DOMAIN CONTAINING"/>
    <property type="match status" value="1"/>
</dbReference>
<reference evidence="11" key="1">
    <citation type="submission" date="2003-08" db="EMBL/GenBank/DDBJ databases">
        <authorList>
            <person name="Birren B."/>
            <person name="Nusbaum C."/>
            <person name="Abebe A."/>
            <person name="Abouelleil A."/>
            <person name="Adekoya E."/>
            <person name="Ait-zahra M."/>
            <person name="Allen N."/>
            <person name="Allen T."/>
            <person name="An P."/>
            <person name="Anderson M."/>
            <person name="Anderson S."/>
            <person name="Arachchi H."/>
            <person name="Armbruster J."/>
            <person name="Bachantsang P."/>
            <person name="Baldwin J."/>
            <person name="Barry A."/>
            <person name="Bayul T."/>
            <person name="Blitshsteyn B."/>
            <person name="Bloom T."/>
            <person name="Blye J."/>
            <person name="Boguslavskiy L."/>
            <person name="Borowsky M."/>
            <person name="Boukhgalter B."/>
            <person name="Brunache A."/>
            <person name="Butler J."/>
            <person name="Calixte N."/>
            <person name="Calvo S."/>
            <person name="Camarata J."/>
            <person name="Campo K."/>
            <person name="Chang J."/>
            <person name="Cheshatsang Y."/>
            <person name="Citroen M."/>
            <person name="Collymore A."/>
            <person name="Considine T."/>
            <person name="Cook A."/>
            <person name="Cooke P."/>
            <person name="Corum B."/>
            <person name="Cuomo C."/>
            <person name="David R."/>
            <person name="Dawoe T."/>
            <person name="Degray S."/>
            <person name="Dodge S."/>
            <person name="Dooley K."/>
            <person name="Dorje P."/>
            <person name="Dorjee K."/>
            <person name="Dorris L."/>
            <person name="Duffey N."/>
            <person name="Dupes A."/>
            <person name="Elkins T."/>
            <person name="Engels R."/>
            <person name="Erickson J."/>
            <person name="Farina A."/>
            <person name="Faro S."/>
            <person name="Ferreira P."/>
            <person name="Fischer H."/>
            <person name="Fitzgerald M."/>
            <person name="Foley K."/>
            <person name="Gage D."/>
            <person name="Galagan J."/>
            <person name="Gearin G."/>
            <person name="Gnerre S."/>
            <person name="Gnirke A."/>
            <person name="Goyette A."/>
            <person name="Graham J."/>
            <person name="Grandbois E."/>
            <person name="Gyaltsen K."/>
            <person name="Hafez N."/>
            <person name="Hagopian D."/>
            <person name="Hagos B."/>
            <person name="Hall J."/>
            <person name="Hatcher B."/>
            <person name="Heller A."/>
            <person name="Higgins H."/>
            <person name="Honan T."/>
            <person name="Horn A."/>
            <person name="Houde N."/>
            <person name="Hughes L."/>
            <person name="Hulme W."/>
            <person name="Husby E."/>
            <person name="Iliev I."/>
            <person name="Jaffe D."/>
            <person name="Jones C."/>
            <person name="Kamal M."/>
            <person name="Kamat A."/>
            <person name="Kamvysselis M."/>
            <person name="Karlsson E."/>
            <person name="Kells C."/>
            <person name="Kieu A."/>
            <person name="Kisner P."/>
            <person name="Kodira C."/>
            <person name="Kulbokas E."/>
            <person name="Labutti K."/>
            <person name="Lama D."/>
            <person name="Landers T."/>
            <person name="Leger J."/>
            <person name="Levine S."/>
            <person name="Lewis D."/>
            <person name="Lewis T."/>
            <person name="Lindblad-toh K."/>
            <person name="Liu X."/>
            <person name="Lokyitsang T."/>
            <person name="Lokyitsang Y."/>
            <person name="Lucien O."/>
            <person name="Lui A."/>
            <person name="Ma L.J."/>
            <person name="Mabbitt R."/>
            <person name="Macdonald J."/>
            <person name="Maclean C."/>
            <person name="Major J."/>
            <person name="Manning J."/>
            <person name="Marabella R."/>
            <person name="Maru K."/>
            <person name="Matthews C."/>
            <person name="Mauceli E."/>
            <person name="Mccarthy M."/>
            <person name="Mcdonough S."/>
            <person name="Mcghee T."/>
            <person name="Meldrim J."/>
            <person name="Meneus L."/>
            <person name="Mesirov J."/>
            <person name="Mihalev A."/>
            <person name="Mihova T."/>
            <person name="Mikkelsen T."/>
            <person name="Mlenga V."/>
            <person name="Moru K."/>
            <person name="Mozes J."/>
            <person name="Mulrain L."/>
            <person name="Munson G."/>
            <person name="Naylor J."/>
            <person name="Newes C."/>
            <person name="Nguyen C."/>
            <person name="Nguyen N."/>
            <person name="Nguyen T."/>
            <person name="Nicol R."/>
            <person name="Nielsen C."/>
            <person name="Nizzari M."/>
            <person name="Norbu C."/>
            <person name="Norbu N."/>
            <person name="O'donnell P."/>
            <person name="Okoawo O."/>
            <person name="O'leary S."/>
            <person name="Omotosho B."/>
            <person name="O'neill K."/>
            <person name="Osman S."/>
            <person name="Parker S."/>
            <person name="Perrin D."/>
            <person name="Phunkhang P."/>
            <person name="Piqani B."/>
            <person name="Purcell S."/>
            <person name="Rachupka T."/>
            <person name="Ramasamy U."/>
            <person name="Rameau R."/>
            <person name="Ray V."/>
            <person name="Raymond C."/>
            <person name="Retta R."/>
            <person name="Richardson S."/>
            <person name="Rise C."/>
            <person name="Rodriguez J."/>
            <person name="Rogers J."/>
            <person name="Rogov P."/>
            <person name="Rutman M."/>
            <person name="Schupbach R."/>
            <person name="Seaman C."/>
            <person name="Settipalli S."/>
            <person name="Sharpe T."/>
            <person name="Sheridan J."/>
            <person name="Sherpa N."/>
            <person name="Shi J."/>
            <person name="Smirnov S."/>
            <person name="Smith C."/>
            <person name="Sougnez C."/>
            <person name="Spencer B."/>
            <person name="Stalker J."/>
            <person name="Stange-thomann N."/>
            <person name="Stavropoulos S."/>
            <person name="Stetson K."/>
            <person name="Stone C."/>
            <person name="Stone S."/>
            <person name="Stubbs M."/>
            <person name="Talamas J."/>
            <person name="Tchuinga P."/>
            <person name="Tenzing P."/>
            <person name="Tesfaye S."/>
            <person name="Theodore J."/>
            <person name="Thoulutsang Y."/>
            <person name="Topham K."/>
            <person name="Towey S."/>
            <person name="Tsamla T."/>
            <person name="Tsomo N."/>
            <person name="Vallee D."/>
            <person name="Vassiliev H."/>
            <person name="Venkataraman V."/>
            <person name="Vinson J."/>
            <person name="Vo A."/>
            <person name="Wade C."/>
            <person name="Wang S."/>
            <person name="Wangchuk T."/>
            <person name="Wangdi T."/>
            <person name="Whittaker C."/>
            <person name="Wilkinson J."/>
            <person name="Wu Y."/>
            <person name="Wyman D."/>
            <person name="Yadav S."/>
            <person name="Yang S."/>
            <person name="Yang X."/>
            <person name="Yeager S."/>
            <person name="Yee E."/>
            <person name="Young G."/>
            <person name="Zainoun J."/>
            <person name="Zembeck L."/>
            <person name="Zimmer A."/>
            <person name="Zody M."/>
            <person name="Lander E."/>
        </authorList>
    </citation>
    <scope>NUCLEOTIDE SEQUENCE [LARGE SCALE GENOMIC DNA]</scope>
</reference>
<dbReference type="SMART" id="SM00235">
    <property type="entry name" value="ZnMc"/>
    <property type="match status" value="1"/>
</dbReference>
<dbReference type="SUPFAM" id="SSF55486">
    <property type="entry name" value="Metalloproteases ('zincins'), catalytic domain"/>
    <property type="match status" value="1"/>
</dbReference>
<keyword evidence="5 6" id="KW-0479">Metal-binding</keyword>
<dbReference type="Ensembl" id="ENSCSAVT00000015011.1">
    <property type="protein sequence ID" value="ENSCSAVP00000014838.1"/>
    <property type="gene ID" value="ENSCSAVG00000008681.1"/>
</dbReference>
<feature type="region of interest" description="Disordered" evidence="7">
    <location>
        <begin position="130"/>
        <end position="165"/>
    </location>
</feature>
<dbReference type="AlphaFoldDB" id="H2ZB73"/>
<comment type="caution">
    <text evidence="4">Lacks conserved residue(s) required for the propagation of feature annotation.</text>
</comment>
<dbReference type="Pfam" id="PF01549">
    <property type="entry name" value="ShK"/>
    <property type="match status" value="3"/>
</dbReference>
<evidence type="ECO:0000256" key="1">
    <source>
        <dbReference type="ARBA" id="ARBA00002657"/>
    </source>
</evidence>
<dbReference type="InterPro" id="IPR006026">
    <property type="entry name" value="Peptidase_Metallo"/>
</dbReference>
<feature type="domain" description="ShKT" evidence="8">
    <location>
        <begin position="209"/>
        <end position="243"/>
    </location>
</feature>
<dbReference type="PANTHER" id="PTHR10127:SF889">
    <property type="entry name" value="ZINC METALLOPROTEINASE NAS-6-LIKE"/>
    <property type="match status" value="1"/>
</dbReference>
<feature type="active site" evidence="5">
    <location>
        <position position="22"/>
    </location>
</feature>
<sequence>MSNRQQVSLASGCWQKGTVIHEILHSLGFWHEQSRPDRDSHVRINYGNIYRGMGYNFNKLSRQQVNSRNSPYDIGSVMHYNSYAFSSNRQATITDLQGRTLRTQRNGFSREDIKQLNAMYGCRTTGTGGGGTGTGGGGTGTGGGGTGTGGGGTGTGGGGTGTGGGTGGTCRDENAMCARWAGSGECQKNPRYMLKSCCLSCKSGGGGTCTDASTNCPAWARAGECRRNPGYMRPNCCRSCRSTGTTTTTTTRPTSSCTDASRNCPAWSRLGYCASRVYTQWMATNCRRSCNRCPRG</sequence>
<reference evidence="10" key="2">
    <citation type="submission" date="2025-08" db="UniProtKB">
        <authorList>
            <consortium name="Ensembl"/>
        </authorList>
    </citation>
    <scope>IDENTIFICATION</scope>
</reference>
<feature type="domain" description="ShKT" evidence="8">
    <location>
        <begin position="257"/>
        <end position="293"/>
    </location>
</feature>
<dbReference type="InterPro" id="IPR001506">
    <property type="entry name" value="Peptidase_M12A"/>
</dbReference>
<dbReference type="GO" id="GO:0006508">
    <property type="term" value="P:proteolysis"/>
    <property type="evidence" value="ECO:0007669"/>
    <property type="project" value="UniProtKB-KW"/>
</dbReference>
<evidence type="ECO:0000256" key="2">
    <source>
        <dbReference type="ARBA" id="ARBA00022670"/>
    </source>
</evidence>
<dbReference type="CDD" id="cd04280">
    <property type="entry name" value="ZnMc_astacin_like"/>
    <property type="match status" value="1"/>
</dbReference>
<keyword evidence="5 6" id="KW-0482">Metalloprotease</keyword>
<dbReference type="PROSITE" id="PS51864">
    <property type="entry name" value="ASTACIN"/>
    <property type="match status" value="1"/>
</dbReference>
<dbReference type="InterPro" id="IPR034035">
    <property type="entry name" value="Astacin-like_dom"/>
</dbReference>
<evidence type="ECO:0000256" key="4">
    <source>
        <dbReference type="PROSITE-ProRule" id="PRU01005"/>
    </source>
</evidence>
<dbReference type="Gene3D" id="1.10.10.1940">
    <property type="match status" value="1"/>
</dbReference>
<feature type="domain" description="Peptidase M12A" evidence="9">
    <location>
        <begin position="1"/>
        <end position="123"/>
    </location>
</feature>